<proteinExistence type="predicted"/>
<evidence type="ECO:0000256" key="1">
    <source>
        <dbReference type="ARBA" id="ARBA00022679"/>
    </source>
</evidence>
<dbReference type="CDD" id="cd06422">
    <property type="entry name" value="NTP_transferase_like_1"/>
    <property type="match status" value="1"/>
</dbReference>
<protein>
    <submittedName>
        <fullName evidence="4">Mannose-1-phosphate guanylyltransferase</fullName>
    </submittedName>
</protein>
<evidence type="ECO:0000313" key="5">
    <source>
        <dbReference type="Proteomes" id="UP000600865"/>
    </source>
</evidence>
<dbReference type="InterPro" id="IPR029044">
    <property type="entry name" value="Nucleotide-diphossugar_trans"/>
</dbReference>
<evidence type="ECO:0000259" key="3">
    <source>
        <dbReference type="Pfam" id="PF00483"/>
    </source>
</evidence>
<gene>
    <name evidence="4" type="ORF">GCM10011309_23550</name>
</gene>
<dbReference type="Proteomes" id="UP000600865">
    <property type="component" value="Unassembled WGS sequence"/>
</dbReference>
<evidence type="ECO:0000313" key="4">
    <source>
        <dbReference type="EMBL" id="GGX72498.1"/>
    </source>
</evidence>
<keyword evidence="2 4" id="KW-0548">Nucleotidyltransferase</keyword>
<name>A0A918KQY7_9PROT</name>
<organism evidence="4 5">
    <name type="scientific">Litorimonas cladophorae</name>
    <dbReference type="NCBI Taxonomy" id="1220491"/>
    <lineage>
        <taxon>Bacteria</taxon>
        <taxon>Pseudomonadati</taxon>
        <taxon>Pseudomonadota</taxon>
        <taxon>Alphaproteobacteria</taxon>
        <taxon>Maricaulales</taxon>
        <taxon>Robiginitomaculaceae</taxon>
    </lineage>
</organism>
<dbReference type="RefSeq" id="WP_233350043.1">
    <property type="nucleotide sequence ID" value="NZ_BMYV01000002.1"/>
</dbReference>
<dbReference type="AlphaFoldDB" id="A0A918KQY7"/>
<dbReference type="PANTHER" id="PTHR43584:SF8">
    <property type="entry name" value="N-ACETYLMURAMATE ALPHA-1-PHOSPHATE URIDYLYLTRANSFERASE"/>
    <property type="match status" value="1"/>
</dbReference>
<dbReference type="InterPro" id="IPR005835">
    <property type="entry name" value="NTP_transferase_dom"/>
</dbReference>
<keyword evidence="1" id="KW-0808">Transferase</keyword>
<reference evidence="4 5" key="1">
    <citation type="journal article" date="2014" name="Int. J. Syst. Evol. Microbiol.">
        <title>Complete genome sequence of Corynebacterium casei LMG S-19264T (=DSM 44701T), isolated from a smear-ripened cheese.</title>
        <authorList>
            <consortium name="US DOE Joint Genome Institute (JGI-PGF)"/>
            <person name="Walter F."/>
            <person name="Albersmeier A."/>
            <person name="Kalinowski J."/>
            <person name="Ruckert C."/>
        </authorList>
    </citation>
    <scope>NUCLEOTIDE SEQUENCE [LARGE SCALE GENOMIC DNA]</scope>
    <source>
        <strain evidence="4 5">KCTC 23968</strain>
    </source>
</reference>
<keyword evidence="5" id="KW-1185">Reference proteome</keyword>
<dbReference type="GO" id="GO:0016779">
    <property type="term" value="F:nucleotidyltransferase activity"/>
    <property type="evidence" value="ECO:0007669"/>
    <property type="project" value="UniProtKB-KW"/>
</dbReference>
<dbReference type="SUPFAM" id="SSF53448">
    <property type="entry name" value="Nucleotide-diphospho-sugar transferases"/>
    <property type="match status" value="1"/>
</dbReference>
<dbReference type="InterPro" id="IPR050065">
    <property type="entry name" value="GlmU-like"/>
</dbReference>
<dbReference type="Gene3D" id="3.90.550.10">
    <property type="entry name" value="Spore Coat Polysaccharide Biosynthesis Protein SpsA, Chain A"/>
    <property type="match status" value="1"/>
</dbReference>
<feature type="domain" description="Nucleotidyl transferase" evidence="3">
    <location>
        <begin position="10"/>
        <end position="101"/>
    </location>
</feature>
<comment type="caution">
    <text evidence="4">The sequence shown here is derived from an EMBL/GenBank/DDBJ whole genome shotgun (WGS) entry which is preliminary data.</text>
</comment>
<accession>A0A918KQY7</accession>
<dbReference type="PANTHER" id="PTHR43584">
    <property type="entry name" value="NUCLEOTIDYL TRANSFERASE"/>
    <property type="match status" value="1"/>
</dbReference>
<evidence type="ECO:0000256" key="2">
    <source>
        <dbReference type="ARBA" id="ARBA00022695"/>
    </source>
</evidence>
<dbReference type="Pfam" id="PF00483">
    <property type="entry name" value="NTP_transferase"/>
    <property type="match status" value="1"/>
</dbReference>
<sequence length="240" mass="26434">MSQAQEITTAMVLAAGHGTRMRPLTDHCSKAMVEVGGKPLIDHMLDRLGEAGIQRAVVNVHAHADHLEAHLKMRQTGPDIIISDEREQLLETGGGMVKALPLLGEAPVLACNIDAIWTESGAPIIASLLQRWDPALMDDLLLLAPIEKTLGYHGKGDFLFAHDGRLERRGDHAQAPYVYAGVQITKLDRLAKQPVEPFSRNRIWDETLKAGTIFGHPLDGFWMHVGDPQARDEAELRLKT</sequence>
<dbReference type="EMBL" id="BMYV01000002">
    <property type="protein sequence ID" value="GGX72498.1"/>
    <property type="molecule type" value="Genomic_DNA"/>
</dbReference>